<protein>
    <submittedName>
        <fullName evidence="2">Uncharacterized protein</fullName>
    </submittedName>
</protein>
<feature type="compositionally biased region" description="Polar residues" evidence="1">
    <location>
        <begin position="1"/>
        <end position="20"/>
    </location>
</feature>
<dbReference type="Proteomes" id="UP001163046">
    <property type="component" value="Unassembled WGS sequence"/>
</dbReference>
<gene>
    <name evidence="2" type="ORF">OS493_024349</name>
</gene>
<name>A0A9X0CKX9_9CNID</name>
<evidence type="ECO:0000313" key="2">
    <source>
        <dbReference type="EMBL" id="KAJ7357542.1"/>
    </source>
</evidence>
<comment type="caution">
    <text evidence="2">The sequence shown here is derived from an EMBL/GenBank/DDBJ whole genome shotgun (WGS) entry which is preliminary data.</text>
</comment>
<feature type="region of interest" description="Disordered" evidence="1">
    <location>
        <begin position="1"/>
        <end position="35"/>
    </location>
</feature>
<dbReference type="EMBL" id="MU827320">
    <property type="protein sequence ID" value="KAJ7357542.1"/>
    <property type="molecule type" value="Genomic_DNA"/>
</dbReference>
<keyword evidence="3" id="KW-1185">Reference proteome</keyword>
<accession>A0A9X0CKX9</accession>
<proteinExistence type="predicted"/>
<evidence type="ECO:0000256" key="1">
    <source>
        <dbReference type="SAM" id="MobiDB-lite"/>
    </source>
</evidence>
<reference evidence="2" key="1">
    <citation type="submission" date="2023-01" db="EMBL/GenBank/DDBJ databases">
        <title>Genome assembly of the deep-sea coral Lophelia pertusa.</title>
        <authorList>
            <person name="Herrera S."/>
            <person name="Cordes E."/>
        </authorList>
    </citation>
    <scope>NUCLEOTIDE SEQUENCE</scope>
    <source>
        <strain evidence="2">USNM1676648</strain>
        <tissue evidence="2">Polyp</tissue>
    </source>
</reference>
<organism evidence="2 3">
    <name type="scientific">Desmophyllum pertusum</name>
    <dbReference type="NCBI Taxonomy" id="174260"/>
    <lineage>
        <taxon>Eukaryota</taxon>
        <taxon>Metazoa</taxon>
        <taxon>Cnidaria</taxon>
        <taxon>Anthozoa</taxon>
        <taxon>Hexacorallia</taxon>
        <taxon>Scleractinia</taxon>
        <taxon>Caryophylliina</taxon>
        <taxon>Caryophylliidae</taxon>
        <taxon>Desmophyllum</taxon>
    </lineage>
</organism>
<sequence>MSTQTENGLTRKSASSVKSAQKNRKKTESRNPKAFGRLTSMHKERNKFRCTTKSDKNMMMPTTGSGIIHVLPEARALNGNGNKLQYVPETRREFEMIRLSREESNDDSLSMISMNSRPSSGITDFPEELTLGDDDEFVRLENFSICDGDRMTITEAESSQSELTLDEISVDSGSPRIQVTELRDEENNNNDYKAEESHLDCTNFVLHVEAVAFGEELENKKAKVKTAWALHEKFHLTTDFPAEVWEKNLNRKALNTRRRSTDLLNASFPPLSTVPGLRRCSVPITPANSLMLSNAPRELPLLSGRQCKVQLPSRFPGMPSPPSVSDSEDKSSDDEQLDQVFDWEKGRMARKSDKKLQKKNCLDVPGKQVNYVANASAKSSPIPSRSHSPMASTGTLAINAASNEYLAARVVTQLNSAFKETIVDSDDDVTTRASCVTPNLMPRRYSTLSFRPNTSDCFDEGTNSLVLPSVHNEHSKSLPNLREEKTKRMFVAFDKDLPHVNVVDLKGKSDLAQKCRRINHKLSSEDALVKAMLDKKIKKKSMVRKWVISSAQST</sequence>
<dbReference type="AlphaFoldDB" id="A0A9X0CKX9"/>
<dbReference type="OrthoDB" id="5972280at2759"/>
<feature type="region of interest" description="Disordered" evidence="1">
    <location>
        <begin position="311"/>
        <end position="335"/>
    </location>
</feature>
<evidence type="ECO:0000313" key="3">
    <source>
        <dbReference type="Proteomes" id="UP001163046"/>
    </source>
</evidence>